<organism evidence="6 7">
    <name type="scientific">Lentzea tibetensis</name>
    <dbReference type="NCBI Taxonomy" id="2591470"/>
    <lineage>
        <taxon>Bacteria</taxon>
        <taxon>Bacillati</taxon>
        <taxon>Actinomycetota</taxon>
        <taxon>Actinomycetes</taxon>
        <taxon>Pseudonocardiales</taxon>
        <taxon>Pseudonocardiaceae</taxon>
        <taxon>Lentzea</taxon>
    </lineage>
</organism>
<dbReference type="InterPro" id="IPR009057">
    <property type="entry name" value="Homeodomain-like_sf"/>
</dbReference>
<dbReference type="SUPFAM" id="SSF46689">
    <property type="entry name" value="Homeodomain-like"/>
    <property type="match status" value="1"/>
</dbReference>
<dbReference type="InterPro" id="IPR050109">
    <property type="entry name" value="HTH-type_TetR-like_transc_reg"/>
</dbReference>
<reference evidence="6 7" key="1">
    <citation type="submission" date="2019-07" db="EMBL/GenBank/DDBJ databases">
        <title>Lentzea xizangensis sp. nov., isolated from Qinghai-Tibetan Plateau Soils.</title>
        <authorList>
            <person name="Huang J."/>
        </authorList>
    </citation>
    <scope>NUCLEOTIDE SEQUENCE [LARGE SCALE GENOMIC DNA]</scope>
    <source>
        <strain evidence="6 7">FXJ1.1311</strain>
    </source>
</reference>
<feature type="DNA-binding region" description="H-T-H motif" evidence="4">
    <location>
        <begin position="31"/>
        <end position="50"/>
    </location>
</feature>
<sequence length="206" mass="23274">MTRSPQAARTRRNLLLAAAEVFDRDGFAGANLRTVCARARVTKGALYCHFRSKEALGVAIIEHQSLLWHELRDELLKRELGAVQTLIDLSFEFARRLESDLMVRVSNRLLREAAFFDLVASAQFVGWISVVSDLLSQARACGELLDEVNLRYAAEQVVAEFLGVQMMSQALTGQHDLTSRLRRHWRTWAPLLVAPETLPGLRFDPE</sequence>
<dbReference type="Proteomes" id="UP000316639">
    <property type="component" value="Unassembled WGS sequence"/>
</dbReference>
<evidence type="ECO:0000256" key="3">
    <source>
        <dbReference type="ARBA" id="ARBA00023163"/>
    </source>
</evidence>
<dbReference type="InterPro" id="IPR047923">
    <property type="entry name" value="ArpA-like"/>
</dbReference>
<proteinExistence type="predicted"/>
<dbReference type="AlphaFoldDB" id="A0A563EKP9"/>
<dbReference type="InterPro" id="IPR036271">
    <property type="entry name" value="Tet_transcr_reg_TetR-rel_C_sf"/>
</dbReference>
<feature type="domain" description="HTH tetR-type" evidence="5">
    <location>
        <begin position="8"/>
        <end position="68"/>
    </location>
</feature>
<evidence type="ECO:0000313" key="6">
    <source>
        <dbReference type="EMBL" id="TWP47285.1"/>
    </source>
</evidence>
<dbReference type="InterPro" id="IPR001647">
    <property type="entry name" value="HTH_TetR"/>
</dbReference>
<dbReference type="Pfam" id="PF00440">
    <property type="entry name" value="TetR_N"/>
    <property type="match status" value="1"/>
</dbReference>
<evidence type="ECO:0000256" key="2">
    <source>
        <dbReference type="ARBA" id="ARBA00023125"/>
    </source>
</evidence>
<dbReference type="RefSeq" id="WP_146358111.1">
    <property type="nucleotide sequence ID" value="NZ_VOBR01000027.1"/>
</dbReference>
<dbReference type="PRINTS" id="PR00455">
    <property type="entry name" value="HTHTETR"/>
</dbReference>
<dbReference type="EMBL" id="VOBR01000027">
    <property type="protein sequence ID" value="TWP47285.1"/>
    <property type="molecule type" value="Genomic_DNA"/>
</dbReference>
<evidence type="ECO:0000259" key="5">
    <source>
        <dbReference type="PROSITE" id="PS50977"/>
    </source>
</evidence>
<keyword evidence="7" id="KW-1185">Reference proteome</keyword>
<dbReference type="GO" id="GO:0000976">
    <property type="term" value="F:transcription cis-regulatory region binding"/>
    <property type="evidence" value="ECO:0007669"/>
    <property type="project" value="TreeGrafter"/>
</dbReference>
<dbReference type="Gene3D" id="1.10.357.10">
    <property type="entry name" value="Tetracycline Repressor, domain 2"/>
    <property type="match status" value="1"/>
</dbReference>
<dbReference type="NCBIfam" id="NF041196">
    <property type="entry name" value="ScbR_bind_reg"/>
    <property type="match status" value="1"/>
</dbReference>
<dbReference type="SUPFAM" id="SSF48498">
    <property type="entry name" value="Tetracyclin repressor-like, C-terminal domain"/>
    <property type="match status" value="1"/>
</dbReference>
<dbReference type="PANTHER" id="PTHR30055:SF234">
    <property type="entry name" value="HTH-TYPE TRANSCRIPTIONAL REGULATOR BETI"/>
    <property type="match status" value="1"/>
</dbReference>
<dbReference type="PROSITE" id="PS50977">
    <property type="entry name" value="HTH_TETR_2"/>
    <property type="match status" value="1"/>
</dbReference>
<keyword evidence="1" id="KW-0805">Transcription regulation</keyword>
<dbReference type="PANTHER" id="PTHR30055">
    <property type="entry name" value="HTH-TYPE TRANSCRIPTIONAL REGULATOR RUTR"/>
    <property type="match status" value="1"/>
</dbReference>
<keyword evidence="2 4" id="KW-0238">DNA-binding</keyword>
<evidence type="ECO:0000256" key="1">
    <source>
        <dbReference type="ARBA" id="ARBA00023015"/>
    </source>
</evidence>
<name>A0A563EKP9_9PSEU</name>
<evidence type="ECO:0000256" key="4">
    <source>
        <dbReference type="PROSITE-ProRule" id="PRU00335"/>
    </source>
</evidence>
<comment type="caution">
    <text evidence="6">The sequence shown here is derived from an EMBL/GenBank/DDBJ whole genome shotgun (WGS) entry which is preliminary data.</text>
</comment>
<dbReference type="GO" id="GO:0003700">
    <property type="term" value="F:DNA-binding transcription factor activity"/>
    <property type="evidence" value="ECO:0007669"/>
    <property type="project" value="TreeGrafter"/>
</dbReference>
<gene>
    <name evidence="6" type="ORF">FKR81_33085</name>
</gene>
<evidence type="ECO:0000313" key="7">
    <source>
        <dbReference type="Proteomes" id="UP000316639"/>
    </source>
</evidence>
<accession>A0A563EKP9</accession>
<keyword evidence="3" id="KW-0804">Transcription</keyword>
<protein>
    <submittedName>
        <fullName evidence="6">TetR/AcrR family transcriptional regulator</fullName>
    </submittedName>
</protein>
<dbReference type="OrthoDB" id="3237195at2"/>